<feature type="transmembrane region" description="Helical" evidence="2">
    <location>
        <begin position="21"/>
        <end position="54"/>
    </location>
</feature>
<keyword evidence="2" id="KW-1133">Transmembrane helix</keyword>
<dbReference type="AlphaFoldDB" id="A1S000"/>
<dbReference type="STRING" id="368408.Tpen_1383"/>
<feature type="coiled-coil region" evidence="1">
    <location>
        <begin position="62"/>
        <end position="92"/>
    </location>
</feature>
<evidence type="ECO:0000256" key="1">
    <source>
        <dbReference type="SAM" id="Coils"/>
    </source>
</evidence>
<dbReference type="KEGG" id="tpe:Tpen_1383"/>
<gene>
    <name evidence="3" type="ordered locus">Tpen_1383</name>
</gene>
<dbReference type="EMBL" id="CP000505">
    <property type="protein sequence ID" value="ABL78780.1"/>
    <property type="molecule type" value="Genomic_DNA"/>
</dbReference>
<keyword evidence="4" id="KW-1185">Reference proteome</keyword>
<dbReference type="eggNOG" id="arCOG03911">
    <property type="taxonomic scope" value="Archaea"/>
</dbReference>
<sequence>MSQVYACPMCGWWGWPWTAPWYPGLGFAGALSMLVTLLFWVLLIALFAAILYYLARRASEPHQESSVSLERIENELKEIKERLERIEEEKRR</sequence>
<dbReference type="HOGENOM" id="CLU_2406513_0_0_2"/>
<dbReference type="Proteomes" id="UP000000641">
    <property type="component" value="Chromosome"/>
</dbReference>
<evidence type="ECO:0000313" key="3">
    <source>
        <dbReference type="EMBL" id="ABL78780.1"/>
    </source>
</evidence>
<keyword evidence="1" id="KW-0175">Coiled coil</keyword>
<protein>
    <submittedName>
        <fullName evidence="3">Uncharacterized protein</fullName>
    </submittedName>
</protein>
<reference evidence="4" key="1">
    <citation type="journal article" date="2008" name="J. Bacteriol.">
        <title>Genome sequence of Thermofilum pendens reveals an exceptional loss of biosynthetic pathways without genome reduction.</title>
        <authorList>
            <person name="Anderson I."/>
            <person name="Rodriguez J."/>
            <person name="Susanti D."/>
            <person name="Porat I."/>
            <person name="Reich C."/>
            <person name="Ulrich L.E."/>
            <person name="Elkins J.G."/>
            <person name="Mavromatis K."/>
            <person name="Lykidis A."/>
            <person name="Kim E."/>
            <person name="Thompson L.S."/>
            <person name="Nolan M."/>
            <person name="Land M."/>
            <person name="Copeland A."/>
            <person name="Lapidus A."/>
            <person name="Lucas S."/>
            <person name="Detter C."/>
            <person name="Zhulin I.B."/>
            <person name="Olsen G.J."/>
            <person name="Whitman W."/>
            <person name="Mukhopadhyay B."/>
            <person name="Bristow J."/>
            <person name="Kyrpides N."/>
        </authorList>
    </citation>
    <scope>NUCLEOTIDE SEQUENCE [LARGE SCALE GENOMIC DNA]</scope>
    <source>
        <strain evidence="4">DSM 2475 / Hrk 5</strain>
    </source>
</reference>
<dbReference type="RefSeq" id="WP_011753045.1">
    <property type="nucleotide sequence ID" value="NC_008698.1"/>
</dbReference>
<keyword evidence="2" id="KW-0812">Transmembrane</keyword>
<organism evidence="3 4">
    <name type="scientific">Thermofilum pendens (strain DSM 2475 / Hrk 5)</name>
    <dbReference type="NCBI Taxonomy" id="368408"/>
    <lineage>
        <taxon>Archaea</taxon>
        <taxon>Thermoproteota</taxon>
        <taxon>Thermoprotei</taxon>
        <taxon>Thermofilales</taxon>
        <taxon>Thermofilaceae</taxon>
        <taxon>Thermofilum</taxon>
    </lineage>
</organism>
<evidence type="ECO:0000256" key="2">
    <source>
        <dbReference type="SAM" id="Phobius"/>
    </source>
</evidence>
<dbReference type="EnsemblBacteria" id="ABL78780">
    <property type="protein sequence ID" value="ABL78780"/>
    <property type="gene ID" value="Tpen_1383"/>
</dbReference>
<name>A1S000_THEPD</name>
<keyword evidence="2" id="KW-0472">Membrane</keyword>
<accession>A1S000</accession>
<proteinExistence type="predicted"/>
<dbReference type="GeneID" id="4600371"/>
<evidence type="ECO:0000313" key="4">
    <source>
        <dbReference type="Proteomes" id="UP000000641"/>
    </source>
</evidence>